<dbReference type="Pfam" id="PF07690">
    <property type="entry name" value="MFS_1"/>
    <property type="match status" value="1"/>
</dbReference>
<feature type="transmembrane region" description="Helical" evidence="5">
    <location>
        <begin position="144"/>
        <end position="166"/>
    </location>
</feature>
<dbReference type="InterPro" id="IPR036259">
    <property type="entry name" value="MFS_trans_sf"/>
</dbReference>
<feature type="transmembrane region" description="Helical" evidence="5">
    <location>
        <begin position="326"/>
        <end position="345"/>
    </location>
</feature>
<feature type="transmembrane region" description="Helical" evidence="5">
    <location>
        <begin position="403"/>
        <end position="426"/>
    </location>
</feature>
<dbReference type="OrthoDB" id="5620971at2"/>
<evidence type="ECO:0000259" key="6">
    <source>
        <dbReference type="PROSITE" id="PS50850"/>
    </source>
</evidence>
<dbReference type="Gene3D" id="1.20.1250.20">
    <property type="entry name" value="MFS general substrate transporter like domains"/>
    <property type="match status" value="2"/>
</dbReference>
<gene>
    <name evidence="7" type="ORF">RVIR1_01860</name>
</gene>
<keyword evidence="3 5" id="KW-1133">Transmembrane helix</keyword>
<evidence type="ECO:0000256" key="3">
    <source>
        <dbReference type="ARBA" id="ARBA00022989"/>
    </source>
</evidence>
<dbReference type="InterPro" id="IPR020846">
    <property type="entry name" value="MFS_dom"/>
</dbReference>
<dbReference type="PANTHER" id="PTHR43826">
    <property type="entry name" value="GLUCOSE-6-PHOSPHATE EXCHANGER SLC37A4"/>
    <property type="match status" value="1"/>
</dbReference>
<feature type="transmembrane region" description="Helical" evidence="5">
    <location>
        <begin position="230"/>
        <end position="254"/>
    </location>
</feature>
<evidence type="ECO:0000313" key="7">
    <source>
        <dbReference type="EMBL" id="BBB14723.1"/>
    </source>
</evidence>
<feature type="transmembrane region" description="Helical" evidence="5">
    <location>
        <begin position="21"/>
        <end position="41"/>
    </location>
</feature>
<feature type="transmembrane region" description="Helical" evidence="5">
    <location>
        <begin position="88"/>
        <end position="106"/>
    </location>
</feature>
<sequence>MSYFPTGSISMLKNNLGLKGWIVCFVASLFFLFEFLQVNMFSSIDPEVMKAYALESTQLGFLSSIYFYSTVVFLLPAGYLLDRFSPKRIILVTLILSIIGIVGFALSYELWLAAVCRCIEGIASAFCFLGCFKISTNWVPKSRLALATGLIMTIAMLGGVLAQTPLMLLVETYGWRDALFIDAMVGAMVGIAILSIVKDSPANKRDTPSLVETINYWYAFKSAASKASNWACGIYTCLMNLPMMLLGAMWGSLFLMQAHSFSRADAATIVSMIFIGTIVGAPIAGWASDFLCKRKVVMWFAALLSLILTVFITYQPHLSKNAELLVFFLLGFISSAQILGYPTAAQNDRIGIPAMSASLVSFTTMSGYIVFMPLFGWVMNISAPHTTINGVAIRVLCGLLELAYSWLLSRFSLYVTLSFLLSLSLFNTP</sequence>
<organism evidence="7 8">
    <name type="scientific">Candidatus Rickettsiella viridis</name>
    <dbReference type="NCBI Taxonomy" id="676208"/>
    <lineage>
        <taxon>Bacteria</taxon>
        <taxon>Pseudomonadati</taxon>
        <taxon>Pseudomonadota</taxon>
        <taxon>Gammaproteobacteria</taxon>
        <taxon>Legionellales</taxon>
        <taxon>Coxiellaceae</taxon>
        <taxon>Rickettsiella</taxon>
    </lineage>
</organism>
<keyword evidence="2 5" id="KW-0812">Transmembrane</keyword>
<comment type="subcellular location">
    <subcellularLocation>
        <location evidence="1">Endomembrane system</location>
        <topology evidence="1">Multi-pass membrane protein</topology>
    </subcellularLocation>
</comment>
<evidence type="ECO:0000313" key="8">
    <source>
        <dbReference type="Proteomes" id="UP000282483"/>
    </source>
</evidence>
<feature type="transmembrane region" description="Helical" evidence="5">
    <location>
        <begin position="266"/>
        <end position="284"/>
    </location>
</feature>
<dbReference type="PROSITE" id="PS50850">
    <property type="entry name" value="MFS"/>
    <property type="match status" value="1"/>
</dbReference>
<keyword evidence="8" id="KW-1185">Reference proteome</keyword>
<dbReference type="EMBL" id="AP018005">
    <property type="protein sequence ID" value="BBB14723.1"/>
    <property type="molecule type" value="Genomic_DNA"/>
</dbReference>
<dbReference type="KEGG" id="rvi:RVIR1_01860"/>
<accession>A0A2Z5UUV1</accession>
<dbReference type="InterPro" id="IPR051337">
    <property type="entry name" value="OPA_Antiporter"/>
</dbReference>
<evidence type="ECO:0000256" key="5">
    <source>
        <dbReference type="SAM" id="Phobius"/>
    </source>
</evidence>
<evidence type="ECO:0000256" key="4">
    <source>
        <dbReference type="ARBA" id="ARBA00023136"/>
    </source>
</evidence>
<reference evidence="7 8" key="1">
    <citation type="submission" date="2017-03" db="EMBL/GenBank/DDBJ databases">
        <title>The genome sequence of Candidatus Rickettsiella viridis.</title>
        <authorList>
            <person name="Nikoh N."/>
            <person name="Tsuchida T."/>
            <person name="Yamaguchi K."/>
            <person name="Maeda T."/>
            <person name="Shigenobu S."/>
            <person name="Fukatsu T."/>
        </authorList>
    </citation>
    <scope>NUCLEOTIDE SEQUENCE [LARGE SCALE GENOMIC DNA]</scope>
    <source>
        <strain evidence="7 8">Ap-RA04</strain>
    </source>
</reference>
<dbReference type="GO" id="GO:0035435">
    <property type="term" value="P:phosphate ion transmembrane transport"/>
    <property type="evidence" value="ECO:0007669"/>
    <property type="project" value="TreeGrafter"/>
</dbReference>
<protein>
    <submittedName>
        <fullName evidence="7">Major facilitator family transporter</fullName>
    </submittedName>
</protein>
<dbReference type="GO" id="GO:0061513">
    <property type="term" value="F:glucose 6-phosphate:phosphate antiporter activity"/>
    <property type="evidence" value="ECO:0007669"/>
    <property type="project" value="TreeGrafter"/>
</dbReference>
<dbReference type="PANTHER" id="PTHR43826:SF3">
    <property type="entry name" value="GLUCOSE-6-PHOSPHATE EXCHANGER SLC37A4"/>
    <property type="match status" value="1"/>
</dbReference>
<dbReference type="AlphaFoldDB" id="A0A2Z5UUV1"/>
<feature type="transmembrane region" description="Helical" evidence="5">
    <location>
        <begin position="61"/>
        <end position="81"/>
    </location>
</feature>
<feature type="transmembrane region" description="Helical" evidence="5">
    <location>
        <begin position="296"/>
        <end position="314"/>
    </location>
</feature>
<evidence type="ECO:0000256" key="1">
    <source>
        <dbReference type="ARBA" id="ARBA00004127"/>
    </source>
</evidence>
<feature type="transmembrane region" description="Helical" evidence="5">
    <location>
        <begin position="357"/>
        <end position="383"/>
    </location>
</feature>
<name>A0A2Z5UUV1_9COXI</name>
<feature type="domain" description="Major facilitator superfamily (MFS) profile" evidence="6">
    <location>
        <begin position="23"/>
        <end position="429"/>
    </location>
</feature>
<dbReference type="SUPFAM" id="SSF103473">
    <property type="entry name" value="MFS general substrate transporter"/>
    <property type="match status" value="1"/>
</dbReference>
<evidence type="ECO:0000256" key="2">
    <source>
        <dbReference type="ARBA" id="ARBA00022692"/>
    </source>
</evidence>
<dbReference type="GO" id="GO:0016020">
    <property type="term" value="C:membrane"/>
    <property type="evidence" value="ECO:0007669"/>
    <property type="project" value="UniProtKB-ARBA"/>
</dbReference>
<feature type="transmembrane region" description="Helical" evidence="5">
    <location>
        <begin position="178"/>
        <end position="197"/>
    </location>
</feature>
<feature type="transmembrane region" description="Helical" evidence="5">
    <location>
        <begin position="112"/>
        <end position="132"/>
    </location>
</feature>
<dbReference type="Proteomes" id="UP000282483">
    <property type="component" value="Chromosome"/>
</dbReference>
<proteinExistence type="predicted"/>
<keyword evidence="4 5" id="KW-0472">Membrane</keyword>
<dbReference type="InterPro" id="IPR011701">
    <property type="entry name" value="MFS"/>
</dbReference>
<dbReference type="GO" id="GO:0012505">
    <property type="term" value="C:endomembrane system"/>
    <property type="evidence" value="ECO:0007669"/>
    <property type="project" value="UniProtKB-SubCell"/>
</dbReference>